<evidence type="ECO:0000313" key="3">
    <source>
        <dbReference type="Proteomes" id="UP000321328"/>
    </source>
</evidence>
<proteinExistence type="predicted"/>
<sequence length="149" mass="16045">MLKPRGTLPYRHVMTAVTGVREQIVAALTHEVIAALRGSEPAAFVVTDPAGIGKTWLLGRTHDAALVANAECAWVTADKLSGRTPLSTVSRLLGGDTAVCVPCGHTHGARHPAGAGPFRDGERTRPRDPDARSVVWHPDLGRTTCRWWR</sequence>
<protein>
    <submittedName>
        <fullName evidence="2">Uncharacterized protein</fullName>
    </submittedName>
</protein>
<dbReference type="AlphaFoldDB" id="A0A511D595"/>
<dbReference type="Proteomes" id="UP000321328">
    <property type="component" value="Unassembled WGS sequence"/>
</dbReference>
<evidence type="ECO:0000256" key="1">
    <source>
        <dbReference type="SAM" id="MobiDB-lite"/>
    </source>
</evidence>
<comment type="caution">
    <text evidence="2">The sequence shown here is derived from an EMBL/GenBank/DDBJ whole genome shotgun (WGS) entry which is preliminary data.</text>
</comment>
<name>A0A511D595_9PSEU</name>
<accession>A0A511D595</accession>
<evidence type="ECO:0000313" key="2">
    <source>
        <dbReference type="EMBL" id="GEL18764.1"/>
    </source>
</evidence>
<reference evidence="2 3" key="1">
    <citation type="submission" date="2019-07" db="EMBL/GenBank/DDBJ databases">
        <title>Whole genome shotgun sequence of Pseudonocardia asaccharolytica NBRC 16224.</title>
        <authorList>
            <person name="Hosoyama A."/>
            <person name="Uohara A."/>
            <person name="Ohji S."/>
            <person name="Ichikawa N."/>
        </authorList>
    </citation>
    <scope>NUCLEOTIDE SEQUENCE [LARGE SCALE GENOMIC DNA]</scope>
    <source>
        <strain evidence="2 3">NBRC 16224</strain>
    </source>
</reference>
<dbReference type="STRING" id="1123024.GCA_000423625_03623"/>
<dbReference type="EMBL" id="BJVI01000025">
    <property type="protein sequence ID" value="GEL18764.1"/>
    <property type="molecule type" value="Genomic_DNA"/>
</dbReference>
<feature type="region of interest" description="Disordered" evidence="1">
    <location>
        <begin position="110"/>
        <end position="132"/>
    </location>
</feature>
<keyword evidence="3" id="KW-1185">Reference proteome</keyword>
<organism evidence="2 3">
    <name type="scientific">Pseudonocardia asaccharolytica DSM 44247 = NBRC 16224</name>
    <dbReference type="NCBI Taxonomy" id="1123024"/>
    <lineage>
        <taxon>Bacteria</taxon>
        <taxon>Bacillati</taxon>
        <taxon>Actinomycetota</taxon>
        <taxon>Actinomycetes</taxon>
        <taxon>Pseudonocardiales</taxon>
        <taxon>Pseudonocardiaceae</taxon>
        <taxon>Pseudonocardia</taxon>
    </lineage>
</organism>
<feature type="compositionally biased region" description="Basic and acidic residues" evidence="1">
    <location>
        <begin position="119"/>
        <end position="131"/>
    </location>
</feature>
<gene>
    <name evidence="2" type="ORF">PA7_26010</name>
</gene>